<evidence type="ECO:0000259" key="1">
    <source>
        <dbReference type="Pfam" id="PF04480"/>
    </source>
</evidence>
<dbReference type="AlphaFoldDB" id="A0A5M7BYY8"/>
<dbReference type="SUPFAM" id="SSF52980">
    <property type="entry name" value="Restriction endonuclease-like"/>
    <property type="match status" value="1"/>
</dbReference>
<dbReference type="EMBL" id="VWPH01000007">
    <property type="protein sequence ID" value="KAA5832464.1"/>
    <property type="molecule type" value="Genomic_DNA"/>
</dbReference>
<sequence>MTPTELLTEITDTPCNVFRRSEAIDAGFTDWQLRSSAFRRVLHGVYTTCDTPLTHELKCAAAALTLPRGSVITGRSAATLRGVPLADFASPVEVLVPREDGMLRRSGLRCTSARTFDFEHSPWQGIGVAGFPRIAFDLLKQRSISHAVAYCDALLHAGAITTDEIAGFFVGRKDHGITRARMRLEYLDGRAESVPESIMRVELVLRGLQPTPQLEIFDGETFVARVDLAFEAARVAVEYDGGWHADPDQIKRDEARRRRLANLGWTVIVVTNDQLRDSFDQTVAKIEAALAGQCATSNEPFSSCPWTAAAKGELHRSARGACAARRITHPRSLHRRGFSAFAWRGRPNCRVLAYIKLGTRSPGGR</sequence>
<gene>
    <name evidence="2" type="ORF">F1721_15765</name>
</gene>
<organism evidence="2 3">
    <name type="scientific">Saccharopolyspora hirsuta</name>
    <dbReference type="NCBI Taxonomy" id="1837"/>
    <lineage>
        <taxon>Bacteria</taxon>
        <taxon>Bacillati</taxon>
        <taxon>Actinomycetota</taxon>
        <taxon>Actinomycetes</taxon>
        <taxon>Pseudonocardiales</taxon>
        <taxon>Pseudonocardiaceae</taxon>
        <taxon>Saccharopolyspora</taxon>
    </lineage>
</organism>
<evidence type="ECO:0000313" key="2">
    <source>
        <dbReference type="EMBL" id="KAA5832464.1"/>
    </source>
</evidence>
<feature type="domain" description="DUF559" evidence="1">
    <location>
        <begin position="226"/>
        <end position="290"/>
    </location>
</feature>
<dbReference type="RefSeq" id="WP_150067453.1">
    <property type="nucleotide sequence ID" value="NZ_VWPH01000007.1"/>
</dbReference>
<accession>A0A5M7BYY8</accession>
<keyword evidence="3" id="KW-1185">Reference proteome</keyword>
<reference evidence="2 3" key="1">
    <citation type="submission" date="2019-09" db="EMBL/GenBank/DDBJ databases">
        <title>Draft genome sequence of the thermophilic Saccharopolyspora hirsuta VKM Ac-666T.</title>
        <authorList>
            <person name="Lobastova T.G."/>
            <person name="Fokina V."/>
            <person name="Bragin E.Y."/>
            <person name="Shtratnikova V.Y."/>
            <person name="Starodumova I.P."/>
            <person name="Tarlachkov S.V."/>
            <person name="Donova M.V."/>
        </authorList>
    </citation>
    <scope>NUCLEOTIDE SEQUENCE [LARGE SCALE GENOMIC DNA]</scope>
    <source>
        <strain evidence="2 3">VKM Ac-666</strain>
    </source>
</reference>
<protein>
    <submittedName>
        <fullName evidence="2">DUF559 domain-containing protein</fullName>
    </submittedName>
</protein>
<dbReference type="Proteomes" id="UP000323946">
    <property type="component" value="Unassembled WGS sequence"/>
</dbReference>
<dbReference type="SMR" id="A0A5M7BYY8"/>
<dbReference type="Gene3D" id="3.40.960.10">
    <property type="entry name" value="VSR Endonuclease"/>
    <property type="match status" value="1"/>
</dbReference>
<evidence type="ECO:0000313" key="3">
    <source>
        <dbReference type="Proteomes" id="UP000323946"/>
    </source>
</evidence>
<dbReference type="OrthoDB" id="3173471at2"/>
<comment type="caution">
    <text evidence="2">The sequence shown here is derived from an EMBL/GenBank/DDBJ whole genome shotgun (WGS) entry which is preliminary data.</text>
</comment>
<dbReference type="InterPro" id="IPR007569">
    <property type="entry name" value="DUF559"/>
</dbReference>
<name>A0A5M7BYY8_SACHI</name>
<proteinExistence type="predicted"/>
<dbReference type="Pfam" id="PF04480">
    <property type="entry name" value="DUF559"/>
    <property type="match status" value="1"/>
</dbReference>
<dbReference type="InterPro" id="IPR011335">
    <property type="entry name" value="Restrct_endonuc-II-like"/>
</dbReference>